<gene>
    <name evidence="2" type="ORF">C4900_13095</name>
</gene>
<dbReference type="GO" id="GO:0016740">
    <property type="term" value="F:transferase activity"/>
    <property type="evidence" value="ECO:0007669"/>
    <property type="project" value="UniProtKB-KW"/>
</dbReference>
<keyword evidence="3" id="KW-1185">Reference proteome</keyword>
<dbReference type="Gene3D" id="1.10.10.10">
    <property type="entry name" value="Winged helix-like DNA-binding domain superfamily/Winged helix DNA-binding domain"/>
    <property type="match status" value="1"/>
</dbReference>
<sequence>MRYKSVLRATSLADALFSMTQQRVLALLFGQPERSFFTTEIIGLVGAGSGAVQREIRRLAESGLVTVTRIGNQKHCQANHTSPIFEELRGIVAKVLGPAEILRGALVPLGDKVRLALVYGSIAKRNDTAHSDVDLLIVSDVLTLEQVYEVLAPAEQQLGRRVSPTLYTAAEFRHRRENGRPFLRKVLAGDTILLVGDDDDLLVSG</sequence>
<dbReference type="SUPFAM" id="SSF81301">
    <property type="entry name" value="Nucleotidyltransferase"/>
    <property type="match status" value="1"/>
</dbReference>
<dbReference type="Gene3D" id="3.30.460.10">
    <property type="entry name" value="Beta Polymerase, domain 2"/>
    <property type="match status" value="1"/>
</dbReference>
<organism evidence="2 3">
    <name type="scientific">Acidiferrobacter thiooxydans</name>
    <dbReference type="NCBI Taxonomy" id="163359"/>
    <lineage>
        <taxon>Bacteria</taxon>
        <taxon>Pseudomonadati</taxon>
        <taxon>Pseudomonadota</taxon>
        <taxon>Gammaproteobacteria</taxon>
        <taxon>Acidiferrobacterales</taxon>
        <taxon>Acidiferrobacteraceae</taxon>
        <taxon>Acidiferrobacter</taxon>
    </lineage>
</organism>
<accession>A0A1C2G2J7</accession>
<dbReference type="InterPro" id="IPR043519">
    <property type="entry name" value="NT_sf"/>
</dbReference>
<dbReference type="SUPFAM" id="SSF46785">
    <property type="entry name" value="Winged helix' DNA-binding domain"/>
    <property type="match status" value="1"/>
</dbReference>
<dbReference type="EMBL" id="PSYR01000002">
    <property type="protein sequence ID" value="RCN56703.1"/>
    <property type="molecule type" value="Genomic_DNA"/>
</dbReference>
<reference evidence="2 3" key="1">
    <citation type="submission" date="2018-02" db="EMBL/GenBank/DDBJ databases">
        <title>Insights into the biology of acidophilic members of the Acidiferrobacteraceae family derived from comparative genomic analyses.</title>
        <authorList>
            <person name="Issotta F."/>
            <person name="Thyssen C."/>
            <person name="Mena C."/>
            <person name="Moya A."/>
            <person name="Bellenberg S."/>
            <person name="Sproer C."/>
            <person name="Covarrubias P.C."/>
            <person name="Sand W."/>
            <person name="Quatrini R."/>
            <person name="Vera M."/>
        </authorList>
    </citation>
    <scope>NUCLEOTIDE SEQUENCE [LARGE SCALE GENOMIC DNA]</scope>
    <source>
        <strain evidence="3">m-1</strain>
    </source>
</reference>
<comment type="caution">
    <text evidence="2">The sequence shown here is derived from an EMBL/GenBank/DDBJ whole genome shotgun (WGS) entry which is preliminary data.</text>
</comment>
<dbReference type="Proteomes" id="UP000253250">
    <property type="component" value="Unassembled WGS sequence"/>
</dbReference>
<dbReference type="STRING" id="163359.A9R16_10350"/>
<dbReference type="Pfam" id="PF18765">
    <property type="entry name" value="Polbeta"/>
    <property type="match status" value="1"/>
</dbReference>
<dbReference type="CDD" id="cd05403">
    <property type="entry name" value="NT_KNTase_like"/>
    <property type="match status" value="1"/>
</dbReference>
<dbReference type="RefSeq" id="WP_065969722.1">
    <property type="nucleotide sequence ID" value="NZ_CP080624.1"/>
</dbReference>
<dbReference type="InterPro" id="IPR036388">
    <property type="entry name" value="WH-like_DNA-bd_sf"/>
</dbReference>
<evidence type="ECO:0000313" key="3">
    <source>
        <dbReference type="Proteomes" id="UP000253250"/>
    </source>
</evidence>
<feature type="domain" description="Polymerase beta nucleotidyltransferase" evidence="1">
    <location>
        <begin position="111"/>
        <end position="163"/>
    </location>
</feature>
<evidence type="ECO:0000313" key="2">
    <source>
        <dbReference type="EMBL" id="RCN56703.1"/>
    </source>
</evidence>
<proteinExistence type="predicted"/>
<dbReference type="InterPro" id="IPR036390">
    <property type="entry name" value="WH_DNA-bd_sf"/>
</dbReference>
<protein>
    <submittedName>
        <fullName evidence="2">Nucleotidyltransferase domain-containing protein</fullName>
    </submittedName>
</protein>
<dbReference type="AlphaFoldDB" id="A0A1C2G2J7"/>
<dbReference type="OrthoDB" id="8223306at2"/>
<name>A0A1C2G2J7_9GAMM</name>
<dbReference type="InterPro" id="IPR041633">
    <property type="entry name" value="Polbeta"/>
</dbReference>
<evidence type="ECO:0000259" key="1">
    <source>
        <dbReference type="Pfam" id="PF18765"/>
    </source>
</evidence>
<keyword evidence="2" id="KW-0808">Transferase</keyword>